<dbReference type="AlphaFoldDB" id="A0AAD7RWN4"/>
<keyword evidence="3" id="KW-1185">Reference proteome</keyword>
<proteinExistence type="predicted"/>
<evidence type="ECO:0000256" key="1">
    <source>
        <dbReference type="SAM" id="MobiDB-lite"/>
    </source>
</evidence>
<organism evidence="2 3">
    <name type="scientific">Aldrovandia affinis</name>
    <dbReference type="NCBI Taxonomy" id="143900"/>
    <lineage>
        <taxon>Eukaryota</taxon>
        <taxon>Metazoa</taxon>
        <taxon>Chordata</taxon>
        <taxon>Craniata</taxon>
        <taxon>Vertebrata</taxon>
        <taxon>Euteleostomi</taxon>
        <taxon>Actinopterygii</taxon>
        <taxon>Neopterygii</taxon>
        <taxon>Teleostei</taxon>
        <taxon>Notacanthiformes</taxon>
        <taxon>Halosauridae</taxon>
        <taxon>Aldrovandia</taxon>
    </lineage>
</organism>
<accession>A0AAD7RWN4</accession>
<feature type="compositionally biased region" description="Basic and acidic residues" evidence="1">
    <location>
        <begin position="53"/>
        <end position="82"/>
    </location>
</feature>
<dbReference type="Proteomes" id="UP001221898">
    <property type="component" value="Unassembled WGS sequence"/>
</dbReference>
<comment type="caution">
    <text evidence="2">The sequence shown here is derived from an EMBL/GenBank/DDBJ whole genome shotgun (WGS) entry which is preliminary data.</text>
</comment>
<feature type="region of interest" description="Disordered" evidence="1">
    <location>
        <begin position="44"/>
        <end position="126"/>
    </location>
</feature>
<evidence type="ECO:0000313" key="2">
    <source>
        <dbReference type="EMBL" id="KAJ8391615.1"/>
    </source>
</evidence>
<reference evidence="2" key="1">
    <citation type="journal article" date="2023" name="Science">
        <title>Genome structures resolve the early diversification of teleost fishes.</title>
        <authorList>
            <person name="Parey E."/>
            <person name="Louis A."/>
            <person name="Montfort J."/>
            <person name="Bouchez O."/>
            <person name="Roques C."/>
            <person name="Iampietro C."/>
            <person name="Lluch J."/>
            <person name="Castinel A."/>
            <person name="Donnadieu C."/>
            <person name="Desvignes T."/>
            <person name="Floi Bucao C."/>
            <person name="Jouanno E."/>
            <person name="Wen M."/>
            <person name="Mejri S."/>
            <person name="Dirks R."/>
            <person name="Jansen H."/>
            <person name="Henkel C."/>
            <person name="Chen W.J."/>
            <person name="Zahm M."/>
            <person name="Cabau C."/>
            <person name="Klopp C."/>
            <person name="Thompson A.W."/>
            <person name="Robinson-Rechavi M."/>
            <person name="Braasch I."/>
            <person name="Lecointre G."/>
            <person name="Bobe J."/>
            <person name="Postlethwait J.H."/>
            <person name="Berthelot C."/>
            <person name="Roest Crollius H."/>
            <person name="Guiguen Y."/>
        </authorList>
    </citation>
    <scope>NUCLEOTIDE SEQUENCE</scope>
    <source>
        <strain evidence="2">NC1722</strain>
    </source>
</reference>
<sequence length="126" mass="13473">MIHGANGTVLTGYGLSCHLGRMPPVQPEIDGCGPFFVLPRFKDGVPRMASDGNRLENNERDVRASRRRNGGDNDERGVRNSAREQGGPLGRETSTGGLCYAEIPGSPNNARGEGSGEQNTSPEIHI</sequence>
<feature type="compositionally biased region" description="Polar residues" evidence="1">
    <location>
        <begin position="116"/>
        <end position="126"/>
    </location>
</feature>
<dbReference type="EMBL" id="JAINUG010000155">
    <property type="protein sequence ID" value="KAJ8391615.1"/>
    <property type="molecule type" value="Genomic_DNA"/>
</dbReference>
<protein>
    <submittedName>
        <fullName evidence="2">Uncharacterized protein</fullName>
    </submittedName>
</protein>
<name>A0AAD7RWN4_9TELE</name>
<gene>
    <name evidence="2" type="ORF">AAFF_G00087560</name>
</gene>
<evidence type="ECO:0000313" key="3">
    <source>
        <dbReference type="Proteomes" id="UP001221898"/>
    </source>
</evidence>